<evidence type="ECO:0000313" key="2">
    <source>
        <dbReference type="Proteomes" id="UP000192328"/>
    </source>
</evidence>
<gene>
    <name evidence="1" type="ORF">SAMN06297397_2298</name>
</gene>
<evidence type="ECO:0000313" key="1">
    <source>
        <dbReference type="EMBL" id="SMC74002.1"/>
    </source>
</evidence>
<protein>
    <submittedName>
        <fullName evidence="1">Cupin domain protein</fullName>
    </submittedName>
</protein>
<name>A0AC61PN70_9FIRM</name>
<organism evidence="1 2">
    <name type="scientific">Aristaeella lactis</name>
    <dbReference type="NCBI Taxonomy" id="3046383"/>
    <lineage>
        <taxon>Bacteria</taxon>
        <taxon>Bacillati</taxon>
        <taxon>Bacillota</taxon>
        <taxon>Clostridia</taxon>
        <taxon>Eubacteriales</taxon>
        <taxon>Aristaeellaceae</taxon>
        <taxon>Aristaeella</taxon>
    </lineage>
</organism>
<comment type="caution">
    <text evidence="1">The sequence shown here is derived from an EMBL/GenBank/DDBJ whole genome shotgun (WGS) entry which is preliminary data.</text>
</comment>
<proteinExistence type="predicted"/>
<accession>A0AC61PN70</accession>
<keyword evidence="2" id="KW-1185">Reference proteome</keyword>
<dbReference type="Proteomes" id="UP000192328">
    <property type="component" value="Unassembled WGS sequence"/>
</dbReference>
<dbReference type="EMBL" id="FWXZ01000004">
    <property type="protein sequence ID" value="SMC74002.1"/>
    <property type="molecule type" value="Genomic_DNA"/>
</dbReference>
<reference evidence="1" key="1">
    <citation type="submission" date="2017-04" db="EMBL/GenBank/DDBJ databases">
        <authorList>
            <person name="Varghese N."/>
            <person name="Submissions S."/>
        </authorList>
    </citation>
    <scope>NUCLEOTIDE SEQUENCE</scope>
    <source>
        <strain evidence="1">WTE2008</strain>
    </source>
</reference>
<sequence>MKGSVMHRSDITPIPLGGGVERRILAYEDPLMAVEVSFEAGAEGAPHVHPHTQLSYVLSGSFRYDVEGESTVLNQGDSIVVPGGLEHGTLCLEKGVLLDVFTPKRDDFLAR</sequence>